<gene>
    <name evidence="3" type="ORF">CEB94_14870</name>
</gene>
<accession>A0A6G5RD22</accession>
<feature type="signal peptide" evidence="2">
    <location>
        <begin position="1"/>
        <end position="29"/>
    </location>
</feature>
<name>A0A6G5RD22_9ACTN</name>
<evidence type="ECO:0000313" key="4">
    <source>
        <dbReference type="Proteomes" id="UP000495940"/>
    </source>
</evidence>
<dbReference type="KEGG" id="shaw:CEB94_14870"/>
<organism evidence="3 4">
    <name type="scientific">Streptomyces hawaiiensis</name>
    <dbReference type="NCBI Taxonomy" id="67305"/>
    <lineage>
        <taxon>Bacteria</taxon>
        <taxon>Bacillati</taxon>
        <taxon>Actinomycetota</taxon>
        <taxon>Actinomycetes</taxon>
        <taxon>Kitasatosporales</taxon>
        <taxon>Streptomycetaceae</taxon>
        <taxon>Streptomyces</taxon>
    </lineage>
</organism>
<evidence type="ECO:0000256" key="1">
    <source>
        <dbReference type="SAM" id="MobiDB-lite"/>
    </source>
</evidence>
<evidence type="ECO:0008006" key="5">
    <source>
        <dbReference type="Google" id="ProtNLM"/>
    </source>
</evidence>
<feature type="region of interest" description="Disordered" evidence="1">
    <location>
        <begin position="187"/>
        <end position="219"/>
    </location>
</feature>
<feature type="chain" id="PRO_5026003040" description="Secreted protein" evidence="2">
    <location>
        <begin position="30"/>
        <end position="234"/>
    </location>
</feature>
<proteinExistence type="predicted"/>
<evidence type="ECO:0000313" key="3">
    <source>
        <dbReference type="EMBL" id="QCD55998.1"/>
    </source>
</evidence>
<dbReference type="EMBL" id="CP021978">
    <property type="protein sequence ID" value="QCD55998.1"/>
    <property type="molecule type" value="Genomic_DNA"/>
</dbReference>
<evidence type="ECO:0000256" key="2">
    <source>
        <dbReference type="SAM" id="SignalP"/>
    </source>
</evidence>
<reference evidence="3 4" key="1">
    <citation type="submission" date="2017-06" db="EMBL/GenBank/DDBJ databases">
        <title>Complete Genome Sequence of Streptomyces hawaiiensis NRRL 15010 and insights into acyldepsipeptides biosynthesis.</title>
        <authorList>
            <person name="Mariita R.M."/>
            <person name="Sello J.K."/>
        </authorList>
    </citation>
    <scope>NUCLEOTIDE SEQUENCE [LARGE SCALE GENOMIC DNA]</scope>
    <source>
        <strain evidence="3 4">ATCC 12236</strain>
    </source>
</reference>
<dbReference type="Proteomes" id="UP000495940">
    <property type="component" value="Chromosome"/>
</dbReference>
<protein>
    <recommendedName>
        <fullName evidence="5">Secreted protein</fullName>
    </recommendedName>
</protein>
<sequence>MCALPARRIASGALCAALLVGITGPVAMAAEPSRGHGHVAPEVRLPGADTRLAQIAKVNWGELTPVADLLKTALRDSDGRLPAAEARKLGEAAKAALAEAAAGRAETSLLSTVVPLPAPALPAAAPVVSVPRAAGPVTDLLDLVLGAVDGLLRTITSGVGGLLPSVDDLLTGVDDLLAALTAGDMSFRDESDASTPSDELSGESPGPSSTSAPAQTAVTLPAVPLLTTLLPPTS</sequence>
<keyword evidence="2" id="KW-0732">Signal</keyword>
<keyword evidence="4" id="KW-1185">Reference proteome</keyword>
<dbReference type="RefSeq" id="WP_175432646.1">
    <property type="nucleotide sequence ID" value="NZ_CP021978.1"/>
</dbReference>
<dbReference type="AlphaFoldDB" id="A0A6G5RD22"/>